<feature type="compositionally biased region" description="Polar residues" evidence="2">
    <location>
        <begin position="231"/>
        <end position="245"/>
    </location>
</feature>
<dbReference type="AlphaFoldDB" id="A0A1H7NNH1"/>
<accession>A0A1H7NNH1</accession>
<name>A0A1H7NNH1_9LACT</name>
<dbReference type="Proteomes" id="UP000199081">
    <property type="component" value="Unassembled WGS sequence"/>
</dbReference>
<reference evidence="6" key="1">
    <citation type="submission" date="2016-10" db="EMBL/GenBank/DDBJ databases">
        <authorList>
            <person name="Varghese N."/>
            <person name="Submissions S."/>
        </authorList>
    </citation>
    <scope>NUCLEOTIDE SEQUENCE [LARGE SCALE GENOMIC DNA]</scope>
    <source>
        <strain evidence="6">DSM 19183</strain>
    </source>
</reference>
<protein>
    <submittedName>
        <fullName evidence="5">Beta-N-acetylglucosaminidase</fullName>
    </submittedName>
</protein>
<dbReference type="Pfam" id="PF08239">
    <property type="entry name" value="SH3_3"/>
    <property type="match status" value="1"/>
</dbReference>
<evidence type="ECO:0000256" key="3">
    <source>
        <dbReference type="SAM" id="SignalP"/>
    </source>
</evidence>
<gene>
    <name evidence="5" type="ORF">SAMN04488099_11533</name>
</gene>
<evidence type="ECO:0000256" key="1">
    <source>
        <dbReference type="ARBA" id="ARBA00010266"/>
    </source>
</evidence>
<sequence length="1046" mass="117649">MNNWSHKKNIKKVLIASMFASTLLGVDSALAEEKEPEMSLNNEQTNDLSIDEVKIELSEDKLATIHTALNYHIDGEFEDALSIYETLVEENKLEEYWLDVIVLLRNLSEEKTELNLDTLLELDLIEEEYLERLSVLINTLDLELESVDEAESEDEGTEETDETESIENDKELELIVDESEEESDLVDEEDDLEQDVSETEESDDSVEEDSNKNEEVEEEAEVPADDKDSLSKIQTFSVSTSSTRPSATTLYNNSINAGNATEAWQNAVELNRHYPNDYRVSIAFESASNRIFSLAQSNHRNRNYNTALRYYNQLLNHPHVPIRIQNSLNRLITMANSQIRLGFASTYYNDVINAPTATAAWIAAMEYKSLYPTDDRLSEAVNSAGQRIFSMGRSSQRSNRFEDAHHYYSLLVEETLLDQSLMNNALSNLAVVKNEMQTSASDLFDATINASSATEAWNNLGRLIARFPNHNRLAEAVEHASARVYSMGRSNHRAGRQSNAQLYYSWLLDESRVSQNMRNLVSAHQTQLNNGWDFRTPEDYLRDTNAASTASEAWAVATEGITLFPDHIDVQMALNNAADRMYALGQSNHRRGNFNTAITYYNQVINQGGVLAGIQAEAQVFRRQAENRRVLTTANQFYNQSTSAGTASEAWDIANEGLSYYPNHSQITEALQLAADRVMALGESNHKRGRFSTATTYYNRLLNNENISQSMRTRLETYRYLSTNNLYLTNMIVRESTYSTSFNDAVNRQMALNAKPQASSNGGWRNATREEVVRYMDPNNFLPSDMSDMNSLFTTARVIVDVLNVRSGPGTGHSLVGTVTRGQEFTILEERSGWFKIGFNGSEAWISGSSNFVDANREMLQFLNLQGTVGVSIENLNRELQGTGILEGHGAAFRQASIEANVNEIYLISHAILETGRGTSRLATGVLVEEVNGQKVTPRIVYNMFGIGAVDHAPVRLGAERAYQEGWFTPEASIIGGAKWISTRYVNNATHQQNTLYKMRWNPASPGTHQYATDVGWASKQTSMLRSIVSYSLMDNLILNFDIPRY</sequence>
<dbReference type="EMBL" id="FNZU01000015">
    <property type="protein sequence ID" value="SEL24548.1"/>
    <property type="molecule type" value="Genomic_DNA"/>
</dbReference>
<keyword evidence="3" id="KW-0732">Signal</keyword>
<dbReference type="STRING" id="426702.SAMN04488099_11533"/>
<dbReference type="Gene3D" id="1.25.40.10">
    <property type="entry name" value="Tetratricopeptide repeat domain"/>
    <property type="match status" value="2"/>
</dbReference>
<evidence type="ECO:0000313" key="5">
    <source>
        <dbReference type="EMBL" id="SEL24548.1"/>
    </source>
</evidence>
<evidence type="ECO:0000259" key="4">
    <source>
        <dbReference type="PROSITE" id="PS51781"/>
    </source>
</evidence>
<feature type="compositionally biased region" description="Acidic residues" evidence="2">
    <location>
        <begin position="146"/>
        <end position="166"/>
    </location>
</feature>
<dbReference type="OrthoDB" id="9816557at2"/>
<dbReference type="Gene3D" id="1.10.530.10">
    <property type="match status" value="1"/>
</dbReference>
<comment type="similarity">
    <text evidence="1">Belongs to the glycosyl hydrolase 73 family.</text>
</comment>
<evidence type="ECO:0000256" key="2">
    <source>
        <dbReference type="SAM" id="MobiDB-lite"/>
    </source>
</evidence>
<dbReference type="InterPro" id="IPR002901">
    <property type="entry name" value="MGlyc_endo_b_GlcNAc-like_dom"/>
</dbReference>
<dbReference type="SMART" id="SM00047">
    <property type="entry name" value="LYZ2"/>
    <property type="match status" value="1"/>
</dbReference>
<dbReference type="InterPro" id="IPR011990">
    <property type="entry name" value="TPR-like_helical_dom_sf"/>
</dbReference>
<dbReference type="PANTHER" id="PTHR34408">
    <property type="entry name" value="FAMILY PROTEIN, PUTATIVE-RELATED"/>
    <property type="match status" value="1"/>
</dbReference>
<feature type="signal peptide" evidence="3">
    <location>
        <begin position="1"/>
        <end position="31"/>
    </location>
</feature>
<dbReference type="PROSITE" id="PS51781">
    <property type="entry name" value="SH3B"/>
    <property type="match status" value="1"/>
</dbReference>
<dbReference type="GO" id="GO:0004040">
    <property type="term" value="F:amidase activity"/>
    <property type="evidence" value="ECO:0007669"/>
    <property type="project" value="InterPro"/>
</dbReference>
<feature type="compositionally biased region" description="Acidic residues" evidence="2">
    <location>
        <begin position="174"/>
        <end position="208"/>
    </location>
</feature>
<dbReference type="PANTHER" id="PTHR34408:SF1">
    <property type="entry name" value="GLYCOSYL HYDROLASE FAMILY 19 DOMAIN-CONTAINING PROTEIN HI_1415"/>
    <property type="match status" value="1"/>
</dbReference>
<evidence type="ECO:0000313" key="6">
    <source>
        <dbReference type="Proteomes" id="UP000199081"/>
    </source>
</evidence>
<feature type="chain" id="PRO_5011468448" evidence="3">
    <location>
        <begin position="32"/>
        <end position="1046"/>
    </location>
</feature>
<dbReference type="Pfam" id="PF01832">
    <property type="entry name" value="Glucosaminidase"/>
    <property type="match status" value="1"/>
</dbReference>
<feature type="domain" description="SH3b" evidence="4">
    <location>
        <begin position="793"/>
        <end position="856"/>
    </location>
</feature>
<dbReference type="InterPro" id="IPR003646">
    <property type="entry name" value="SH3-like_bac-type"/>
</dbReference>
<proteinExistence type="inferred from homology"/>
<keyword evidence="6" id="KW-1185">Reference proteome</keyword>
<organism evidence="5 6">
    <name type="scientific">Alkalibacterium pelagium</name>
    <dbReference type="NCBI Taxonomy" id="426702"/>
    <lineage>
        <taxon>Bacteria</taxon>
        <taxon>Bacillati</taxon>
        <taxon>Bacillota</taxon>
        <taxon>Bacilli</taxon>
        <taxon>Lactobacillales</taxon>
        <taxon>Carnobacteriaceae</taxon>
        <taxon>Alkalibacterium</taxon>
    </lineage>
</organism>
<dbReference type="RefSeq" id="WP_091482594.1">
    <property type="nucleotide sequence ID" value="NZ_BJYC01000017.1"/>
</dbReference>
<feature type="region of interest" description="Disordered" evidence="2">
    <location>
        <begin position="146"/>
        <end position="245"/>
    </location>
</feature>
<dbReference type="InterPro" id="IPR052354">
    <property type="entry name" value="Cell_Wall_Dynamics_Protein"/>
</dbReference>
<dbReference type="SMART" id="SM00287">
    <property type="entry name" value="SH3b"/>
    <property type="match status" value="1"/>
</dbReference>
<dbReference type="Gene3D" id="2.30.30.40">
    <property type="entry name" value="SH3 Domains"/>
    <property type="match status" value="1"/>
</dbReference>